<dbReference type="Proteomes" id="UP000486602">
    <property type="component" value="Unassembled WGS sequence"/>
</dbReference>
<organism evidence="5 6">
    <name type="scientific">Cryomorpha ignava</name>
    <dbReference type="NCBI Taxonomy" id="101383"/>
    <lineage>
        <taxon>Bacteria</taxon>
        <taxon>Pseudomonadati</taxon>
        <taxon>Bacteroidota</taxon>
        <taxon>Flavobacteriia</taxon>
        <taxon>Flavobacteriales</taxon>
        <taxon>Cryomorphaceae</taxon>
        <taxon>Cryomorpha</taxon>
    </lineage>
</organism>
<evidence type="ECO:0000256" key="2">
    <source>
        <dbReference type="SAM" id="SignalP"/>
    </source>
</evidence>
<feature type="chain" id="PRO_5029624195" evidence="2">
    <location>
        <begin position="21"/>
        <end position="410"/>
    </location>
</feature>
<protein>
    <submittedName>
        <fullName evidence="5">T9SS type A sorting domain-containing protein</fullName>
    </submittedName>
</protein>
<evidence type="ECO:0000313" key="5">
    <source>
        <dbReference type="EMBL" id="NEN23264.1"/>
    </source>
</evidence>
<reference evidence="5 6" key="1">
    <citation type="submission" date="2020-02" db="EMBL/GenBank/DDBJ databases">
        <title>Out from the shadows clarifying the taxonomy of the family Cryomorphaceae and related taxa by utilizing the GTDB taxonomic framework.</title>
        <authorList>
            <person name="Bowman J.P."/>
        </authorList>
    </citation>
    <scope>NUCLEOTIDE SEQUENCE [LARGE SCALE GENOMIC DNA]</scope>
    <source>
        <strain evidence="5 6">QSSC 1-22</strain>
    </source>
</reference>
<sequence>MIKNLLFAGLTSLITVTASAQCMDWVDPAPPEAYLSFGDVPCTGQSREITGFEVYKSEAYILANVQIGDNFTFSMCNGPGAGTWVPEFTVIAPSDAVDNFGAGDGDGCSITWTASEAGIYKIVINEAGNCGVAGAVDGGFPKITTNSSGVACPEFLDGAESFETAGGALPACWQAIDADGDEQNWTIVTNDDGNFGLDGASAIGSFSYTGPAGPLTPDNYLITPQVTLSENESLYYAVRSLNSNYSEEEYSVLVSTTGTDIADFTDEVFADNLEYVNQWQARTVDLSAYDNQTIYLAFRHFGVTDLVGFVIDAVKLPGTVNCNPDAVTELDKVESNLFPNPATDNVNITSSLQGAATVRVFDAIGRVVLENTVNLSQATFTQNISTLDNGIYTIQISTTDKVATQRFVKQ</sequence>
<dbReference type="EMBL" id="JAAGVY010000009">
    <property type="protein sequence ID" value="NEN23264.1"/>
    <property type="molecule type" value="Genomic_DNA"/>
</dbReference>
<dbReference type="NCBIfam" id="TIGR04183">
    <property type="entry name" value="Por_Secre_tail"/>
    <property type="match status" value="1"/>
</dbReference>
<dbReference type="RefSeq" id="WP_163284317.1">
    <property type="nucleotide sequence ID" value="NZ_JAAGVY010000009.1"/>
</dbReference>
<dbReference type="Pfam" id="PF18962">
    <property type="entry name" value="Por_Secre_tail"/>
    <property type="match status" value="1"/>
</dbReference>
<evidence type="ECO:0000313" key="6">
    <source>
        <dbReference type="Proteomes" id="UP000486602"/>
    </source>
</evidence>
<evidence type="ECO:0000259" key="4">
    <source>
        <dbReference type="Pfam" id="PF18962"/>
    </source>
</evidence>
<accession>A0A7K3WP33</accession>
<dbReference type="Gene3D" id="2.60.120.200">
    <property type="match status" value="1"/>
</dbReference>
<dbReference type="Pfam" id="PF07675">
    <property type="entry name" value="Cleaved_Adhesin"/>
    <property type="match status" value="1"/>
</dbReference>
<evidence type="ECO:0000256" key="1">
    <source>
        <dbReference type="ARBA" id="ARBA00022729"/>
    </source>
</evidence>
<feature type="domain" description="Cleaved adhesin" evidence="3">
    <location>
        <begin position="160"/>
        <end position="315"/>
    </location>
</feature>
<feature type="domain" description="Secretion system C-terminal sorting" evidence="4">
    <location>
        <begin position="337"/>
        <end position="407"/>
    </location>
</feature>
<dbReference type="NCBIfam" id="NF038128">
    <property type="entry name" value="choice_anch_J"/>
    <property type="match status" value="1"/>
</dbReference>
<dbReference type="AlphaFoldDB" id="A0A7K3WP33"/>
<dbReference type="InterPro" id="IPR011628">
    <property type="entry name" value="Cleaved_adhesin"/>
</dbReference>
<dbReference type="InterPro" id="IPR026444">
    <property type="entry name" value="Secre_tail"/>
</dbReference>
<evidence type="ECO:0000259" key="3">
    <source>
        <dbReference type="Pfam" id="PF07675"/>
    </source>
</evidence>
<gene>
    <name evidence="5" type="ORF">G3O08_07100</name>
</gene>
<proteinExistence type="predicted"/>
<comment type="caution">
    <text evidence="5">The sequence shown here is derived from an EMBL/GenBank/DDBJ whole genome shotgun (WGS) entry which is preliminary data.</text>
</comment>
<name>A0A7K3WP33_9FLAO</name>
<keyword evidence="6" id="KW-1185">Reference proteome</keyword>
<feature type="signal peptide" evidence="2">
    <location>
        <begin position="1"/>
        <end position="20"/>
    </location>
</feature>
<keyword evidence="1 2" id="KW-0732">Signal</keyword>